<dbReference type="EMBL" id="PDNB01000097">
    <property type="protein sequence ID" value="PGH08829.1"/>
    <property type="molecule type" value="Genomic_DNA"/>
</dbReference>
<dbReference type="GO" id="GO:0006567">
    <property type="term" value="P:L-threonine catabolic process"/>
    <property type="evidence" value="ECO:0007669"/>
    <property type="project" value="TreeGrafter"/>
</dbReference>
<evidence type="ECO:0000313" key="8">
    <source>
        <dbReference type="EMBL" id="PGH08829.1"/>
    </source>
</evidence>
<evidence type="ECO:0000256" key="1">
    <source>
        <dbReference type="ARBA" id="ARBA00001933"/>
    </source>
</evidence>
<dbReference type="FunFam" id="3.40.640.10:FF:000030">
    <property type="entry name" value="Low-specificity L-threonine aldolase"/>
    <property type="match status" value="1"/>
</dbReference>
<dbReference type="InterPro" id="IPR001597">
    <property type="entry name" value="ArAA_b-elim_lyase/Thr_aldolase"/>
</dbReference>
<comment type="similarity">
    <text evidence="2">Belongs to the threonine aldolase family.</text>
</comment>
<dbReference type="GO" id="GO:0005829">
    <property type="term" value="C:cytosol"/>
    <property type="evidence" value="ECO:0007669"/>
    <property type="project" value="TreeGrafter"/>
</dbReference>
<dbReference type="InterPro" id="IPR015424">
    <property type="entry name" value="PyrdxlP-dep_Trfase"/>
</dbReference>
<evidence type="ECO:0000256" key="5">
    <source>
        <dbReference type="PIRSR" id="PIRSR017617-1"/>
    </source>
</evidence>
<organism evidence="8 9">
    <name type="scientific">Helicocarpus griseus UAMH5409</name>
    <dbReference type="NCBI Taxonomy" id="1447875"/>
    <lineage>
        <taxon>Eukaryota</taxon>
        <taxon>Fungi</taxon>
        <taxon>Dikarya</taxon>
        <taxon>Ascomycota</taxon>
        <taxon>Pezizomycotina</taxon>
        <taxon>Eurotiomycetes</taxon>
        <taxon>Eurotiomycetidae</taxon>
        <taxon>Onygenales</taxon>
        <taxon>Ajellomycetaceae</taxon>
        <taxon>Helicocarpus</taxon>
    </lineage>
</organism>
<accession>A0A2B7XIU3</accession>
<dbReference type="Pfam" id="PF01212">
    <property type="entry name" value="Beta_elim_lyase"/>
    <property type="match status" value="1"/>
</dbReference>
<evidence type="ECO:0000256" key="6">
    <source>
        <dbReference type="SAM" id="MobiDB-lite"/>
    </source>
</evidence>
<evidence type="ECO:0000259" key="7">
    <source>
        <dbReference type="Pfam" id="PF01212"/>
    </source>
</evidence>
<evidence type="ECO:0000256" key="2">
    <source>
        <dbReference type="ARBA" id="ARBA00006966"/>
    </source>
</evidence>
<proteinExistence type="inferred from homology"/>
<evidence type="ECO:0000256" key="3">
    <source>
        <dbReference type="ARBA" id="ARBA00022898"/>
    </source>
</evidence>
<dbReference type="PANTHER" id="PTHR48097">
    <property type="entry name" value="L-THREONINE ALDOLASE-RELATED"/>
    <property type="match status" value="1"/>
</dbReference>
<evidence type="ECO:0000256" key="4">
    <source>
        <dbReference type="ARBA" id="ARBA00023239"/>
    </source>
</evidence>
<dbReference type="InterPro" id="IPR015421">
    <property type="entry name" value="PyrdxlP-dep_Trfase_major"/>
</dbReference>
<dbReference type="GO" id="GO:0008732">
    <property type="term" value="F:L-allo-threonine aldolase activity"/>
    <property type="evidence" value="ECO:0007669"/>
    <property type="project" value="TreeGrafter"/>
</dbReference>
<comment type="caution">
    <text evidence="8">The sequence shown here is derived from an EMBL/GenBank/DDBJ whole genome shotgun (WGS) entry which is preliminary data.</text>
</comment>
<reference evidence="8 9" key="1">
    <citation type="submission" date="2017-10" db="EMBL/GenBank/DDBJ databases">
        <title>Comparative genomics in systemic dimorphic fungi from Ajellomycetaceae.</title>
        <authorList>
            <person name="Munoz J.F."/>
            <person name="Mcewen J.G."/>
            <person name="Clay O.K."/>
            <person name="Cuomo C.A."/>
        </authorList>
    </citation>
    <scope>NUCLEOTIDE SEQUENCE [LARGE SCALE GENOMIC DNA]</scope>
    <source>
        <strain evidence="8 9">UAMH5409</strain>
    </source>
</reference>
<comment type="cofactor">
    <cofactor evidence="1">
        <name>pyridoxal 5'-phosphate</name>
        <dbReference type="ChEBI" id="CHEBI:597326"/>
    </cofactor>
</comment>
<feature type="domain" description="Aromatic amino acid beta-eliminating lyase/threonine aldolase" evidence="7">
    <location>
        <begin position="20"/>
        <end position="337"/>
    </location>
</feature>
<dbReference type="SUPFAM" id="SSF53383">
    <property type="entry name" value="PLP-dependent transferases"/>
    <property type="match status" value="1"/>
</dbReference>
<gene>
    <name evidence="8" type="ORF">AJ79_05833</name>
</gene>
<evidence type="ECO:0000313" key="9">
    <source>
        <dbReference type="Proteomes" id="UP000223968"/>
    </source>
</evidence>
<keyword evidence="9" id="KW-1185">Reference proteome</keyword>
<dbReference type="STRING" id="1447875.A0A2B7XIU3"/>
<feature type="compositionally biased region" description="Polar residues" evidence="6">
    <location>
        <begin position="399"/>
        <end position="414"/>
    </location>
</feature>
<dbReference type="Gene3D" id="3.40.640.10">
    <property type="entry name" value="Type I PLP-dependent aspartate aminotransferase-like (Major domain)"/>
    <property type="match status" value="1"/>
</dbReference>
<protein>
    <recommendedName>
        <fullName evidence="7">Aromatic amino acid beta-eliminating lyase/threonine aldolase domain-containing protein</fullName>
    </recommendedName>
</protein>
<dbReference type="AlphaFoldDB" id="A0A2B7XIU3"/>
<feature type="region of interest" description="Disordered" evidence="6">
    <location>
        <begin position="393"/>
        <end position="420"/>
    </location>
</feature>
<feature type="modified residue" description="N6-(pyridoxal phosphate)lysine" evidence="5">
    <location>
        <position position="244"/>
    </location>
</feature>
<dbReference type="InterPro" id="IPR023603">
    <property type="entry name" value="Low_specificity_L-TA-like"/>
</dbReference>
<dbReference type="Proteomes" id="UP000223968">
    <property type="component" value="Unassembled WGS sequence"/>
</dbReference>
<keyword evidence="3" id="KW-0663">Pyridoxal phosphate</keyword>
<name>A0A2B7XIU3_9EURO</name>
<sequence>MPSQKILEEATRNARAATHDFRSDTVTLPTPSMLSAPITSAPLFGDDTYHQDSPTTSLEAHIASLTGLGHALFVSTGTMGNQLALRALLQQPPPYSVICGRHSHIFEHECGMAAIFSQAHLIPVLNNNNSNTISGKQKRPYITLEDIIPNIVPDDGDPHGAPTRLIALENTFGGKITPVHEVQRICEYAHVRGIQVHMDGARLWNACYPPSSAAMPAEEAAEVAKRLLREYCAHVDTVSLCFSKSLGAPAGSVLAARSLEVIKRARHLRKALGGGMRQTGVLAAPARVAVDEVFLGGAGGRGMLWANEVAREVEEEWVRLGGKVVEGMEQETNMVWLDLGREGVEGGEFEGIAREEGVEAFAPRVVSHFQISADGLNALKRVLKRTIELGKSRAAAAPQATTEQKATTGAQFSYGSGKKN</sequence>
<dbReference type="GO" id="GO:0006545">
    <property type="term" value="P:glycine biosynthetic process"/>
    <property type="evidence" value="ECO:0007669"/>
    <property type="project" value="TreeGrafter"/>
</dbReference>
<dbReference type="PIRSF" id="PIRSF017617">
    <property type="entry name" value="Thr_aldolase"/>
    <property type="match status" value="1"/>
</dbReference>
<dbReference type="OrthoDB" id="10261951at2759"/>
<dbReference type="PANTHER" id="PTHR48097:SF9">
    <property type="entry name" value="L-THREONINE ALDOLASE"/>
    <property type="match status" value="1"/>
</dbReference>
<keyword evidence="4" id="KW-0456">Lyase</keyword>